<organism evidence="6 7">
    <name type="scientific">Camellia sinensis var. sinensis</name>
    <name type="common">China tea</name>
    <dbReference type="NCBI Taxonomy" id="542762"/>
    <lineage>
        <taxon>Eukaryota</taxon>
        <taxon>Viridiplantae</taxon>
        <taxon>Streptophyta</taxon>
        <taxon>Embryophyta</taxon>
        <taxon>Tracheophyta</taxon>
        <taxon>Spermatophyta</taxon>
        <taxon>Magnoliopsida</taxon>
        <taxon>eudicotyledons</taxon>
        <taxon>Gunneridae</taxon>
        <taxon>Pentapetalae</taxon>
        <taxon>asterids</taxon>
        <taxon>Ericales</taxon>
        <taxon>Theaceae</taxon>
        <taxon>Camellia</taxon>
    </lineage>
</organism>
<reference evidence="6 7" key="1">
    <citation type="journal article" date="2018" name="Proc. Natl. Acad. Sci. U.S.A.">
        <title>Draft genome sequence of Camellia sinensis var. sinensis provides insights into the evolution of the tea genome and tea quality.</title>
        <authorList>
            <person name="Wei C."/>
            <person name="Yang H."/>
            <person name="Wang S."/>
            <person name="Zhao J."/>
            <person name="Liu C."/>
            <person name="Gao L."/>
            <person name="Xia E."/>
            <person name="Lu Y."/>
            <person name="Tai Y."/>
            <person name="She G."/>
            <person name="Sun J."/>
            <person name="Cao H."/>
            <person name="Tong W."/>
            <person name="Gao Q."/>
            <person name="Li Y."/>
            <person name="Deng W."/>
            <person name="Jiang X."/>
            <person name="Wang W."/>
            <person name="Chen Q."/>
            <person name="Zhang S."/>
            <person name="Li H."/>
            <person name="Wu J."/>
            <person name="Wang P."/>
            <person name="Li P."/>
            <person name="Shi C."/>
            <person name="Zheng F."/>
            <person name="Jian J."/>
            <person name="Huang B."/>
            <person name="Shan D."/>
            <person name="Shi M."/>
            <person name="Fang C."/>
            <person name="Yue Y."/>
            <person name="Li F."/>
            <person name="Li D."/>
            <person name="Wei S."/>
            <person name="Han B."/>
            <person name="Jiang C."/>
            <person name="Yin Y."/>
            <person name="Xia T."/>
            <person name="Zhang Z."/>
            <person name="Bennetzen J.L."/>
            <person name="Zhao S."/>
            <person name="Wan X."/>
        </authorList>
    </citation>
    <scope>NUCLEOTIDE SEQUENCE [LARGE SCALE GENOMIC DNA]</scope>
    <source>
        <strain evidence="7">cv. Shuchazao</strain>
        <tissue evidence="6">Leaf</tissue>
    </source>
</reference>
<dbReference type="AlphaFoldDB" id="A0A4S4E9B8"/>
<dbReference type="InterPro" id="IPR035595">
    <property type="entry name" value="UDP_glycos_trans_CS"/>
</dbReference>
<dbReference type="Gene3D" id="3.40.50.2000">
    <property type="entry name" value="Glycogen Phosphorylase B"/>
    <property type="match status" value="2"/>
</dbReference>
<keyword evidence="7" id="KW-1185">Reference proteome</keyword>
<dbReference type="InterPro" id="IPR002213">
    <property type="entry name" value="UDP_glucos_trans"/>
</dbReference>
<dbReference type="PANTHER" id="PTHR11926">
    <property type="entry name" value="GLUCOSYL/GLUCURONOSYL TRANSFERASES"/>
    <property type="match status" value="1"/>
</dbReference>
<gene>
    <name evidence="6" type="ORF">TEA_026858</name>
</gene>
<dbReference type="FunFam" id="3.40.50.2000:FF:000027">
    <property type="entry name" value="Glycosyltransferase"/>
    <property type="match status" value="1"/>
</dbReference>
<evidence type="ECO:0000256" key="5">
    <source>
        <dbReference type="RuleBase" id="RU362057"/>
    </source>
</evidence>
<sequence>MLSQPLRESVYQKNSGGLLSIGCRVYCLELLCWKMGAELETRKPHVVCVPYPSQGHVTPLMLLAQLLYSRGFHVTFVNTEFNHRRLVRSKGPDSDSVKGLPGFRFETIPDGLPPSDRDATQDVPALCDSVRKNCLVPFIDLLHRLNSTSEVPRVSCIVSDGVMSFAIEAAKEMGIPEVQFWTASACSFMGYLHYRELIRRGIFPFKDENFMSDGTLDTPIDWIPGMRNIRLKDLPSHLRTTNPNAIMFDFMGEEAQNCLKAPAIIFNTFDAFEQEVLEAIVSKFPRIYTIGPLPLLCKHVNDSQVNSLNSSLWKEDSRCLEWLDQREHDSVVYVNYGSVTVMTGEHLREFAWGLANSKHPFLWVVRPDIVMGDSAMLLEEFLEETKDRGLLVSWCSQAQVLAHPSVGAFLTHCGWNSMMETVCEGVPVICWPFFADQQANCRYACIHWGIGMEIDHDVKRGEVEALVREMMEGDEGKEMRRRAKEWKKKAEEATDVGGSSFNGFDRFIKEALLA</sequence>
<dbReference type="GO" id="GO:0080044">
    <property type="term" value="F:quercetin 7-O-glucosyltransferase activity"/>
    <property type="evidence" value="ECO:0007669"/>
    <property type="project" value="TreeGrafter"/>
</dbReference>
<dbReference type="CDD" id="cd03784">
    <property type="entry name" value="GT1_Gtf-like"/>
    <property type="match status" value="1"/>
</dbReference>
<dbReference type="EMBL" id="SDRB02006393">
    <property type="protein sequence ID" value="THG12731.1"/>
    <property type="molecule type" value="Genomic_DNA"/>
</dbReference>
<comment type="caution">
    <text evidence="6">The sequence shown here is derived from an EMBL/GenBank/DDBJ whole genome shotgun (WGS) entry which is preliminary data.</text>
</comment>
<dbReference type="FunFam" id="3.40.50.2000:FF:000527">
    <property type="entry name" value="Uncharacterized protein"/>
    <property type="match status" value="1"/>
</dbReference>
<dbReference type="EC" id="2.4.1.-" evidence="5"/>
<keyword evidence="4" id="KW-0328">Glycosyltransferase</keyword>
<dbReference type="GO" id="GO:0080043">
    <property type="term" value="F:quercetin 3-O-glucosyltransferase activity"/>
    <property type="evidence" value="ECO:0007669"/>
    <property type="project" value="TreeGrafter"/>
</dbReference>
<comment type="similarity">
    <text evidence="1 4">Belongs to the UDP-glycosyltransferase family.</text>
</comment>
<evidence type="ECO:0000256" key="3">
    <source>
        <dbReference type="ARBA" id="ARBA00023241"/>
    </source>
</evidence>
<dbReference type="Pfam" id="PF00201">
    <property type="entry name" value="UDPGT"/>
    <property type="match status" value="1"/>
</dbReference>
<evidence type="ECO:0000313" key="7">
    <source>
        <dbReference type="Proteomes" id="UP000306102"/>
    </source>
</evidence>
<evidence type="ECO:0000256" key="1">
    <source>
        <dbReference type="ARBA" id="ARBA00009995"/>
    </source>
</evidence>
<evidence type="ECO:0000256" key="2">
    <source>
        <dbReference type="ARBA" id="ARBA00022679"/>
    </source>
</evidence>
<dbReference type="SUPFAM" id="SSF53756">
    <property type="entry name" value="UDP-Glycosyltransferase/glycogen phosphorylase"/>
    <property type="match status" value="1"/>
</dbReference>
<dbReference type="PANTHER" id="PTHR11926:SF1365">
    <property type="entry name" value="GLYCOSYLTRANSFERASE"/>
    <property type="match status" value="1"/>
</dbReference>
<protein>
    <recommendedName>
        <fullName evidence="5">Glycosyltransferase</fullName>
        <ecNumber evidence="5">2.4.1.-</ecNumber>
    </recommendedName>
</protein>
<evidence type="ECO:0000256" key="4">
    <source>
        <dbReference type="RuleBase" id="RU003718"/>
    </source>
</evidence>
<proteinExistence type="inferred from homology"/>
<dbReference type="PROSITE" id="PS00375">
    <property type="entry name" value="UDPGT"/>
    <property type="match status" value="1"/>
</dbReference>
<dbReference type="Proteomes" id="UP000306102">
    <property type="component" value="Unassembled WGS sequence"/>
</dbReference>
<dbReference type="GO" id="GO:0009813">
    <property type="term" value="P:flavonoid biosynthetic process"/>
    <property type="evidence" value="ECO:0007669"/>
    <property type="project" value="UniProtKB-KW"/>
</dbReference>
<evidence type="ECO:0000313" key="6">
    <source>
        <dbReference type="EMBL" id="THG12731.1"/>
    </source>
</evidence>
<accession>A0A4S4E9B8</accession>
<name>A0A4S4E9B8_CAMSN</name>
<keyword evidence="2 4" id="KW-0808">Transferase</keyword>
<keyword evidence="3" id="KW-0284">Flavonoid biosynthesis</keyword>